<evidence type="ECO:0000313" key="2">
    <source>
        <dbReference type="EMBL" id="VDD81970.1"/>
    </source>
</evidence>
<dbReference type="EMBL" id="UXSR01005433">
    <property type="protein sequence ID" value="VDD81970.1"/>
    <property type="molecule type" value="Genomic_DNA"/>
</dbReference>
<feature type="compositionally biased region" description="Basic residues" evidence="1">
    <location>
        <begin position="721"/>
        <end position="732"/>
    </location>
</feature>
<evidence type="ECO:0000313" key="3">
    <source>
        <dbReference type="Proteomes" id="UP000267029"/>
    </source>
</evidence>
<sequence>MQPRSYKHRSSKKYAFKNQDGSMLQEVIRLLVQEADALERLKREEADNAKYVPTIQNIIAPDGYLPNSVVRQRIALRLSKVFREKHKLPRYLSSNTSILSAPPPFPEHIKKSLVIGVQLKKVTDEIKQEAKRFKQMASYYESKKMSRLLEEAVERVEGETAKLRHVNTMARKRSAYRINRKLAMLKLRKELTAYARQQIHENQRKKAREEARMSRRPIRPTKKPVKRLSDNEFNEMTIKLTEKFGSDQKFYNVMNRVFGDPPDESARKKITSILGSHAQFVQFLNFFKKPSTLLPYLAYIFGGIKRIFRFIDRALLGNLWSIYKIAQAIGFDFKATLKFVLSAEETISAACACLTTKTCNFHYVEGYINLLLKNDWSEADLLELANGRYVETLKPGDKPNRNPLLSVPTKMSEKSFLRFYKALKEFDYKYFQTIGNIQYEQSSYKNLLKRKDGRESSAQFTEVLKAIEAEENRPILRPSPATYRKLACVMLEVTQESGMPEFLAKYFTHLASKHVIIMSSAILLEVRNQCTSAEVLSFQMNRFIKVFADTCFHVNRIIEDRLSKDAVVNLLLNVAKGDPDECYRFRTLLDTNLAAFLAKVLQRLHGKVVNGIMHYAFLSSHSGELEDLLKESLATNENSPSKPLIQTWIILTKLAFSMAREINVSQHIPELQKILRQTNFFIEAGYKGILNVPPPPPEVNQGHRLRSIYMPIKAQVPTARATKKVAQRRKQRTGTQQRRGPYRQRAVRNYQLAASYTSEPSVRYHESEDSEEQEFFEKEIEIFSALKIGFRLDLDDFEEDSDDSLLTPSLAGAVNFEKKHFLEGDSAFESLTSQIRKVYHDKISRQKIEPALMEHVDEGWSALVELQESVHETYGKLKYYAEYLKKELAEEVKFLSDVENERIEFSLPESVSIKPTVLLPTMVEEESRKAAATYTQPASFLYSYNDSKHQMAIKPPPDLQIKPNVVHSLDDFVLEGTGLLLKPSASDLSENLFVPESSSLSPLSTDSSEKTVEVKLIIEESKETKQEAYKKSIDAIIKKTFLPKMKTVSDKLYIRKKAELVRVLQATHKYSKESIEKIVNGLFKVGLMGVTHDRLSQLIVKALQMDKGLQENKESEDDSSNILRLHQAQRMDDLIDWVELVDAGPDPHTLIETPLSVIPALSESSSSSEWVAAPRYQPKLPPVSPKPSLVEQPVVDKPKQPRKVIPITPSSQGSTEITQKESDLEPPTGESLVETPDSTMSDLVGEWKTSRHRESNEDLRSVLLTSSFGTWAYSTSTATPSSELTDRVLTDENADINYRRPPRKLLRASSVHISPFEVTDHIANVLEAITDLGQESLVIIRGTLDFLADKGAKLDSLDVVFEKLNTENSIFWNDETSGFQLMNTFQDVVLATASLMLEYLDDEKSTRLFEQTTKEVSTLLQKLAQIGTIALSDDDVERLYDSLAMLKSGSMMLRDVFKSKGPSGKPLIGNAQRWFRPLDLKKLFQSPAMMAYGLRDSVGSNRLYLPRIRTSSKSMHGSGKRSAVIIAKTFLPLLPSDVVEATQKIPQEKRFTFIVEAMDIRLQRRLRMAKRDPGGKNNRDILKLMTTVLQQSEKVQHRVNRRLNALGIQGVADKPRAVAEISSIIRIVNRPSFIKPHEWSRLTGGAGLASMRLGNTTLCHRGENKALGPLIRADRTSELSHKMVINYDIAHLFNRHSLARFTELCGGK</sequence>
<evidence type="ECO:0000256" key="1">
    <source>
        <dbReference type="SAM" id="MobiDB-lite"/>
    </source>
</evidence>
<name>A0A158QVH9_MESCO</name>
<proteinExistence type="predicted"/>
<keyword evidence="3" id="KW-1185">Reference proteome</keyword>
<feature type="region of interest" description="Disordered" evidence="1">
    <location>
        <begin position="1179"/>
        <end position="1240"/>
    </location>
</feature>
<feature type="region of interest" description="Disordered" evidence="1">
    <location>
        <begin position="720"/>
        <end position="742"/>
    </location>
</feature>
<reference evidence="2 3" key="1">
    <citation type="submission" date="2018-10" db="EMBL/GenBank/DDBJ databases">
        <authorList>
            <consortium name="Pathogen Informatics"/>
        </authorList>
    </citation>
    <scope>NUCLEOTIDE SEQUENCE [LARGE SCALE GENOMIC DNA]</scope>
</reference>
<dbReference type="OrthoDB" id="6267964at2759"/>
<gene>
    <name evidence="2" type="ORF">MCOS_LOCUS7973</name>
</gene>
<feature type="compositionally biased region" description="Polar residues" evidence="1">
    <location>
        <begin position="1208"/>
        <end position="1217"/>
    </location>
</feature>
<dbReference type="Proteomes" id="UP000267029">
    <property type="component" value="Unassembled WGS sequence"/>
</dbReference>
<dbReference type="STRING" id="53468.A0A158QVH9"/>
<protein>
    <submittedName>
        <fullName evidence="2">Uncharacterized protein</fullName>
    </submittedName>
</protein>
<organism evidence="2 3">
    <name type="scientific">Mesocestoides corti</name>
    <name type="common">Flatworm</name>
    <dbReference type="NCBI Taxonomy" id="53468"/>
    <lineage>
        <taxon>Eukaryota</taxon>
        <taxon>Metazoa</taxon>
        <taxon>Spiralia</taxon>
        <taxon>Lophotrochozoa</taxon>
        <taxon>Platyhelminthes</taxon>
        <taxon>Cestoda</taxon>
        <taxon>Eucestoda</taxon>
        <taxon>Cyclophyllidea</taxon>
        <taxon>Mesocestoididae</taxon>
        <taxon>Mesocestoides</taxon>
    </lineage>
</organism>
<accession>A0A158QVH9</accession>